<reference evidence="2" key="1">
    <citation type="journal article" date="2020" name="Fungal Divers.">
        <title>Resolving the Mortierellaceae phylogeny through synthesis of multi-gene phylogenetics and phylogenomics.</title>
        <authorList>
            <person name="Vandepol N."/>
            <person name="Liber J."/>
            <person name="Desiro A."/>
            <person name="Na H."/>
            <person name="Kennedy M."/>
            <person name="Barry K."/>
            <person name="Grigoriev I.V."/>
            <person name="Miller A.N."/>
            <person name="O'Donnell K."/>
            <person name="Stajich J.E."/>
            <person name="Bonito G."/>
        </authorList>
    </citation>
    <scope>NUCLEOTIDE SEQUENCE</scope>
    <source>
        <strain evidence="2">NRRL 2769</strain>
    </source>
</reference>
<evidence type="ECO:0000313" key="3">
    <source>
        <dbReference type="Proteomes" id="UP000703661"/>
    </source>
</evidence>
<accession>A0A9P6SXT9</accession>
<organism evidence="2 3">
    <name type="scientific">Entomortierella chlamydospora</name>
    <dbReference type="NCBI Taxonomy" id="101097"/>
    <lineage>
        <taxon>Eukaryota</taxon>
        <taxon>Fungi</taxon>
        <taxon>Fungi incertae sedis</taxon>
        <taxon>Mucoromycota</taxon>
        <taxon>Mortierellomycotina</taxon>
        <taxon>Mortierellomycetes</taxon>
        <taxon>Mortierellales</taxon>
        <taxon>Mortierellaceae</taxon>
        <taxon>Entomortierella</taxon>
    </lineage>
</organism>
<protein>
    <recommendedName>
        <fullName evidence="4">Arrestin-like N-terminal domain-containing protein</fullName>
    </recommendedName>
</protein>
<dbReference type="AlphaFoldDB" id="A0A9P6SXT9"/>
<feature type="region of interest" description="Disordered" evidence="1">
    <location>
        <begin position="440"/>
        <end position="472"/>
    </location>
</feature>
<proteinExistence type="predicted"/>
<comment type="caution">
    <text evidence="2">The sequence shown here is derived from an EMBL/GenBank/DDBJ whole genome shotgun (WGS) entry which is preliminary data.</text>
</comment>
<sequence>MEVFYTMIMNDQTRDMSRRLCQGFCFNNEGKRKTQTNRSSIALLHVRQATGVYFGELFLINSPEPLVMSFTLETTLDTKISNVIEFLGPPSSAVQHEIPGTILLRIQKAVVIKQLVVAFNGEAHANYSAIVGIGSSDAVNICRVENNLINAPTQYLPGDYTFAFRLSLPGDLATTDSTQLKSNGLLWAYELVTSAVPSGLFIRRKVLRQSVKLKRVHVPPSEISAVRYGAKRLGDFECSLYAPKFISSQETKMNLKAFLHPFNHSHKVKEVLVQAIQTEKVDFDVDSALRAQEGQFVIKSRYDVLNCPPVKFDEAKPFSEILSVQNPDQEEFTSEWGRECAVEFELNIEPRDILPSESLEWMKISHGIRFTIVFADPSIRPLNVMAPLQVFNIIDELWTNSPVPDGLTPPDYGIGDDHSTLLDSNTSRLTRQQLRDELYPEREPIVPDLADDLPPVYDQELERPLQYSEKIS</sequence>
<evidence type="ECO:0008006" key="4">
    <source>
        <dbReference type="Google" id="ProtNLM"/>
    </source>
</evidence>
<evidence type="ECO:0000256" key="1">
    <source>
        <dbReference type="SAM" id="MobiDB-lite"/>
    </source>
</evidence>
<evidence type="ECO:0000313" key="2">
    <source>
        <dbReference type="EMBL" id="KAG0010338.1"/>
    </source>
</evidence>
<dbReference type="InterPro" id="IPR014752">
    <property type="entry name" value="Arrestin-like_C"/>
</dbReference>
<dbReference type="Proteomes" id="UP000703661">
    <property type="component" value="Unassembled WGS sequence"/>
</dbReference>
<gene>
    <name evidence="2" type="ORF">BGZ80_001580</name>
</gene>
<dbReference type="EMBL" id="JAAAID010001362">
    <property type="protein sequence ID" value="KAG0010338.1"/>
    <property type="molecule type" value="Genomic_DNA"/>
</dbReference>
<dbReference type="Gene3D" id="2.60.40.640">
    <property type="match status" value="1"/>
</dbReference>
<keyword evidence="3" id="KW-1185">Reference proteome</keyword>
<name>A0A9P6SXT9_9FUNG</name>